<dbReference type="FunFam" id="1.10.3730.10:FF:000001">
    <property type="entry name" value="Pyrroline-5-carboxylate reductase"/>
    <property type="match status" value="1"/>
</dbReference>
<sequence>MKDTSISIIGGGNLGSSIASGLLASGIFSHQKIHITRRNLEKLQNLADQGAVTGNNNVWAVENADIVILAVKPFKLMEILQEISPALTKDKIIVSVVSGVGIQEIEEALPMQIPLFRAMPNTAISIKESMTCISSLNATKAQEEAVMNIFNQLGKVVKIGEEHMDAATVLGACGIAYALRFIRAASQGGIEIGFSAEVSQLIASQTVMGAAKLLLEQGKHPEEEIDKVTTPKGCTIAGLNEMEFQGFSSSLVRGILASYEKLQ</sequence>
<dbReference type="GO" id="GO:0055129">
    <property type="term" value="P:L-proline biosynthetic process"/>
    <property type="evidence" value="ECO:0007669"/>
    <property type="project" value="UniProtKB-UniRule"/>
</dbReference>
<keyword evidence="3 4" id="KW-0560">Oxidoreductase</keyword>
<dbReference type="InterPro" id="IPR036291">
    <property type="entry name" value="NAD(P)-bd_dom_sf"/>
</dbReference>
<dbReference type="InterPro" id="IPR008927">
    <property type="entry name" value="6-PGluconate_DH-like_C_sf"/>
</dbReference>
<reference evidence="9" key="1">
    <citation type="submission" date="2023-07" db="EMBL/GenBank/DDBJ databases">
        <title>Genomic Encyclopedia of Type Strains, Phase IV (KMG-IV): sequencing the most valuable type-strain genomes for metagenomic binning, comparative biology and taxonomic classification.</title>
        <authorList>
            <person name="Goeker M."/>
        </authorList>
    </citation>
    <scope>NUCLEOTIDE SEQUENCE</scope>
    <source>
        <strain evidence="9">DSM 26174</strain>
    </source>
</reference>
<comment type="caution">
    <text evidence="9">The sequence shown here is derived from an EMBL/GenBank/DDBJ whole genome shotgun (WGS) entry which is preliminary data.</text>
</comment>
<protein>
    <recommendedName>
        <fullName evidence="4 5">Pyrroline-5-carboxylate reductase</fullName>
        <shortName evidence="4">P5C reductase</shortName>
        <shortName evidence="4">P5CR</shortName>
        <ecNumber evidence="4 5">1.5.1.2</ecNumber>
    </recommendedName>
    <alternativeName>
        <fullName evidence="4">PCA reductase</fullName>
    </alternativeName>
</protein>
<dbReference type="PIRSF" id="PIRSF000193">
    <property type="entry name" value="Pyrrol-5-carb_rd"/>
    <property type="match status" value="1"/>
</dbReference>
<dbReference type="RefSeq" id="WP_309937045.1">
    <property type="nucleotide sequence ID" value="NZ_AP025305.1"/>
</dbReference>
<dbReference type="GO" id="GO:0004735">
    <property type="term" value="F:pyrroline-5-carboxylate reductase activity"/>
    <property type="evidence" value="ECO:0007669"/>
    <property type="project" value="UniProtKB-UniRule"/>
</dbReference>
<dbReference type="EC" id="1.5.1.2" evidence="4 5"/>
<feature type="domain" description="Pyrroline-5-carboxylate reductase dimerisation" evidence="8">
    <location>
        <begin position="161"/>
        <end position="261"/>
    </location>
</feature>
<name>A0AAE3XKC1_9BACT</name>
<evidence type="ECO:0000259" key="8">
    <source>
        <dbReference type="Pfam" id="PF14748"/>
    </source>
</evidence>
<evidence type="ECO:0000313" key="9">
    <source>
        <dbReference type="EMBL" id="MDR6237578.1"/>
    </source>
</evidence>
<evidence type="ECO:0000256" key="6">
    <source>
        <dbReference type="PIRSR" id="PIRSR000193-1"/>
    </source>
</evidence>
<evidence type="ECO:0000256" key="1">
    <source>
        <dbReference type="ARBA" id="ARBA00005525"/>
    </source>
</evidence>
<organism evidence="9 10">
    <name type="scientific">Aureibacter tunicatorum</name>
    <dbReference type="NCBI Taxonomy" id="866807"/>
    <lineage>
        <taxon>Bacteria</taxon>
        <taxon>Pseudomonadati</taxon>
        <taxon>Bacteroidota</taxon>
        <taxon>Cytophagia</taxon>
        <taxon>Cytophagales</taxon>
        <taxon>Persicobacteraceae</taxon>
        <taxon>Aureibacter</taxon>
    </lineage>
</organism>
<dbReference type="PANTHER" id="PTHR11645">
    <property type="entry name" value="PYRROLINE-5-CARBOXYLATE REDUCTASE"/>
    <property type="match status" value="1"/>
</dbReference>
<dbReference type="Pfam" id="PF14748">
    <property type="entry name" value="P5CR_dimer"/>
    <property type="match status" value="1"/>
</dbReference>
<dbReference type="AlphaFoldDB" id="A0AAE3XKC1"/>
<gene>
    <name evidence="4" type="primary">proC</name>
    <name evidence="9" type="ORF">HNQ88_000554</name>
</gene>
<dbReference type="SUPFAM" id="SSF48179">
    <property type="entry name" value="6-phosphogluconate dehydrogenase C-terminal domain-like"/>
    <property type="match status" value="1"/>
</dbReference>
<keyword evidence="4" id="KW-0028">Amino-acid biosynthesis</keyword>
<dbReference type="InterPro" id="IPR000304">
    <property type="entry name" value="Pyrroline-COOH_reductase"/>
</dbReference>
<evidence type="ECO:0000256" key="5">
    <source>
        <dbReference type="NCBIfam" id="TIGR00112"/>
    </source>
</evidence>
<evidence type="ECO:0000259" key="7">
    <source>
        <dbReference type="Pfam" id="PF03807"/>
    </source>
</evidence>
<dbReference type="PANTHER" id="PTHR11645:SF0">
    <property type="entry name" value="PYRROLINE-5-CARBOXYLATE REDUCTASE 3"/>
    <property type="match status" value="1"/>
</dbReference>
<dbReference type="EMBL" id="JAVDQD010000001">
    <property type="protein sequence ID" value="MDR6237578.1"/>
    <property type="molecule type" value="Genomic_DNA"/>
</dbReference>
<keyword evidence="2 4" id="KW-0521">NADP</keyword>
<comment type="function">
    <text evidence="4">Catalyzes the reduction of 1-pyrroline-5-carboxylate (PCA) to L-proline.</text>
</comment>
<comment type="catalytic activity">
    <reaction evidence="4">
        <text>L-proline + NADP(+) = (S)-1-pyrroline-5-carboxylate + NADPH + 2 H(+)</text>
        <dbReference type="Rhea" id="RHEA:14109"/>
        <dbReference type="ChEBI" id="CHEBI:15378"/>
        <dbReference type="ChEBI" id="CHEBI:17388"/>
        <dbReference type="ChEBI" id="CHEBI:57783"/>
        <dbReference type="ChEBI" id="CHEBI:58349"/>
        <dbReference type="ChEBI" id="CHEBI:60039"/>
        <dbReference type="EC" id="1.5.1.2"/>
    </reaction>
</comment>
<feature type="binding site" evidence="6">
    <location>
        <begin position="9"/>
        <end position="14"/>
    </location>
    <ligand>
        <name>NADP(+)</name>
        <dbReference type="ChEBI" id="CHEBI:58349"/>
    </ligand>
</feature>
<dbReference type="GO" id="GO:0005737">
    <property type="term" value="C:cytoplasm"/>
    <property type="evidence" value="ECO:0007669"/>
    <property type="project" value="UniProtKB-SubCell"/>
</dbReference>
<dbReference type="InterPro" id="IPR029036">
    <property type="entry name" value="P5CR_dimer"/>
</dbReference>
<keyword evidence="4" id="KW-0963">Cytoplasm</keyword>
<keyword evidence="10" id="KW-1185">Reference proteome</keyword>
<keyword evidence="4" id="KW-0641">Proline biosynthesis</keyword>
<dbReference type="Gene3D" id="3.40.50.720">
    <property type="entry name" value="NAD(P)-binding Rossmann-like Domain"/>
    <property type="match status" value="1"/>
</dbReference>
<feature type="binding site" evidence="6">
    <location>
        <begin position="70"/>
        <end position="73"/>
    </location>
    <ligand>
        <name>NADP(+)</name>
        <dbReference type="ChEBI" id="CHEBI:58349"/>
    </ligand>
</feature>
<evidence type="ECO:0000256" key="3">
    <source>
        <dbReference type="ARBA" id="ARBA00023002"/>
    </source>
</evidence>
<dbReference type="SUPFAM" id="SSF51735">
    <property type="entry name" value="NAD(P)-binding Rossmann-fold domains"/>
    <property type="match status" value="1"/>
</dbReference>
<comment type="subcellular location">
    <subcellularLocation>
        <location evidence="4">Cytoplasm</location>
    </subcellularLocation>
</comment>
<comment type="similarity">
    <text evidence="1 4">Belongs to the pyrroline-5-carboxylate reductase family.</text>
</comment>
<evidence type="ECO:0000256" key="2">
    <source>
        <dbReference type="ARBA" id="ARBA00022857"/>
    </source>
</evidence>
<comment type="pathway">
    <text evidence="4">Amino-acid biosynthesis; L-proline biosynthesis; L-proline from L-glutamate 5-semialdehyde: step 1/1.</text>
</comment>
<proteinExistence type="inferred from homology"/>
<dbReference type="NCBIfam" id="TIGR00112">
    <property type="entry name" value="proC"/>
    <property type="match status" value="1"/>
</dbReference>
<feature type="domain" description="Pyrroline-5-carboxylate reductase catalytic N-terminal" evidence="7">
    <location>
        <begin position="6"/>
        <end position="98"/>
    </location>
</feature>
<dbReference type="HAMAP" id="MF_01925">
    <property type="entry name" value="P5C_reductase"/>
    <property type="match status" value="1"/>
</dbReference>
<accession>A0AAE3XKC1</accession>
<feature type="binding site" evidence="6">
    <location>
        <position position="57"/>
    </location>
    <ligand>
        <name>NADPH</name>
        <dbReference type="ChEBI" id="CHEBI:57783"/>
    </ligand>
</feature>
<dbReference type="Pfam" id="PF03807">
    <property type="entry name" value="F420_oxidored"/>
    <property type="match status" value="1"/>
</dbReference>
<dbReference type="Proteomes" id="UP001185092">
    <property type="component" value="Unassembled WGS sequence"/>
</dbReference>
<dbReference type="InterPro" id="IPR028939">
    <property type="entry name" value="P5C_Rdtase_cat_N"/>
</dbReference>
<evidence type="ECO:0000256" key="4">
    <source>
        <dbReference type="HAMAP-Rule" id="MF_01925"/>
    </source>
</evidence>
<evidence type="ECO:0000313" key="10">
    <source>
        <dbReference type="Proteomes" id="UP001185092"/>
    </source>
</evidence>
<comment type="catalytic activity">
    <reaction evidence="4">
        <text>L-proline + NAD(+) = (S)-1-pyrroline-5-carboxylate + NADH + 2 H(+)</text>
        <dbReference type="Rhea" id="RHEA:14105"/>
        <dbReference type="ChEBI" id="CHEBI:15378"/>
        <dbReference type="ChEBI" id="CHEBI:17388"/>
        <dbReference type="ChEBI" id="CHEBI:57540"/>
        <dbReference type="ChEBI" id="CHEBI:57945"/>
        <dbReference type="ChEBI" id="CHEBI:60039"/>
        <dbReference type="EC" id="1.5.1.2"/>
    </reaction>
</comment>
<dbReference type="Gene3D" id="1.10.3730.10">
    <property type="entry name" value="ProC C-terminal domain-like"/>
    <property type="match status" value="1"/>
</dbReference>